<evidence type="ECO:0000256" key="1">
    <source>
        <dbReference type="SAM" id="MobiDB-lite"/>
    </source>
</evidence>
<feature type="region of interest" description="Disordered" evidence="1">
    <location>
        <begin position="121"/>
        <end position="182"/>
    </location>
</feature>
<dbReference type="AlphaFoldDB" id="A0AAV7RPF3"/>
<proteinExistence type="predicted"/>
<accession>A0AAV7RPF3</accession>
<comment type="caution">
    <text evidence="2">The sequence shown here is derived from an EMBL/GenBank/DDBJ whole genome shotgun (WGS) entry which is preliminary data.</text>
</comment>
<dbReference type="Proteomes" id="UP001066276">
    <property type="component" value="Chromosome 5"/>
</dbReference>
<feature type="compositionally biased region" description="Basic and acidic residues" evidence="1">
    <location>
        <begin position="157"/>
        <end position="167"/>
    </location>
</feature>
<keyword evidence="3" id="KW-1185">Reference proteome</keyword>
<reference evidence="2" key="1">
    <citation type="journal article" date="2022" name="bioRxiv">
        <title>Sequencing and chromosome-scale assembly of the giantPleurodeles waltlgenome.</title>
        <authorList>
            <person name="Brown T."/>
            <person name="Elewa A."/>
            <person name="Iarovenko S."/>
            <person name="Subramanian E."/>
            <person name="Araus A.J."/>
            <person name="Petzold A."/>
            <person name="Susuki M."/>
            <person name="Suzuki K.-i.T."/>
            <person name="Hayashi T."/>
            <person name="Toyoda A."/>
            <person name="Oliveira C."/>
            <person name="Osipova E."/>
            <person name="Leigh N.D."/>
            <person name="Simon A."/>
            <person name="Yun M.H."/>
        </authorList>
    </citation>
    <scope>NUCLEOTIDE SEQUENCE</scope>
    <source>
        <strain evidence="2">20211129_DDA</strain>
        <tissue evidence="2">Liver</tissue>
    </source>
</reference>
<evidence type="ECO:0000313" key="3">
    <source>
        <dbReference type="Proteomes" id="UP001066276"/>
    </source>
</evidence>
<evidence type="ECO:0000313" key="2">
    <source>
        <dbReference type="EMBL" id="KAJ1154671.1"/>
    </source>
</evidence>
<dbReference type="EMBL" id="JANPWB010000009">
    <property type="protein sequence ID" value="KAJ1154671.1"/>
    <property type="molecule type" value="Genomic_DNA"/>
</dbReference>
<gene>
    <name evidence="2" type="ORF">NDU88_007414</name>
</gene>
<name>A0AAV7RPF3_PLEWA</name>
<protein>
    <submittedName>
        <fullName evidence="2">Uncharacterized protein</fullName>
    </submittedName>
</protein>
<sequence length="182" mass="20525">MALGILGVRSRVQKAPGSLRVRGFLTRKHFRLFPAGWGKRQRWVFLRAHTAMNGDTNRRRKMRPGALTMSRRRILEKARAEAGHDLESVATPEERLPAPEALQAFPGRTGEEAAVGRFKVPHRHEWRHQPAREDTPGSPDDVQETDRCQMLTLGTRNQEEARAEAGHALESVATPGSGRERR</sequence>
<organism evidence="2 3">
    <name type="scientific">Pleurodeles waltl</name>
    <name type="common">Iberian ribbed newt</name>
    <dbReference type="NCBI Taxonomy" id="8319"/>
    <lineage>
        <taxon>Eukaryota</taxon>
        <taxon>Metazoa</taxon>
        <taxon>Chordata</taxon>
        <taxon>Craniata</taxon>
        <taxon>Vertebrata</taxon>
        <taxon>Euteleostomi</taxon>
        <taxon>Amphibia</taxon>
        <taxon>Batrachia</taxon>
        <taxon>Caudata</taxon>
        <taxon>Salamandroidea</taxon>
        <taxon>Salamandridae</taxon>
        <taxon>Pleurodelinae</taxon>
        <taxon>Pleurodeles</taxon>
    </lineage>
</organism>